<dbReference type="GO" id="GO:0005524">
    <property type="term" value="F:ATP binding"/>
    <property type="evidence" value="ECO:0007669"/>
    <property type="project" value="UniProtKB-UniRule"/>
</dbReference>
<dbReference type="PROSITE" id="PS50975">
    <property type="entry name" value="ATP_GRASP"/>
    <property type="match status" value="1"/>
</dbReference>
<dbReference type="Gene3D" id="3.30.1490.20">
    <property type="entry name" value="ATP-grasp fold, A domain"/>
    <property type="match status" value="1"/>
</dbReference>
<dbReference type="GO" id="GO:0046872">
    <property type="term" value="F:metal ion binding"/>
    <property type="evidence" value="ECO:0007669"/>
    <property type="project" value="InterPro"/>
</dbReference>
<accession>A0A0E4H457</accession>
<dbReference type="EMBL" id="CTEN01000002">
    <property type="protein sequence ID" value="CQR24408.1"/>
    <property type="molecule type" value="Genomic_DNA"/>
</dbReference>
<dbReference type="STRING" id="1608583.BN1356_00754"/>
<dbReference type="PANTHER" id="PTHR43585">
    <property type="entry name" value="FUMIPYRROLE BIOSYNTHESIS PROTEIN C"/>
    <property type="match status" value="1"/>
</dbReference>
<dbReference type="InterPro" id="IPR013815">
    <property type="entry name" value="ATP_grasp_subdomain_1"/>
</dbReference>
<dbReference type="InterPro" id="IPR005479">
    <property type="entry name" value="CPAse_ATP-bd"/>
</dbReference>
<evidence type="ECO:0000259" key="5">
    <source>
        <dbReference type="PROSITE" id="PS50975"/>
    </source>
</evidence>
<reference evidence="7" key="1">
    <citation type="submission" date="2015-03" db="EMBL/GenBank/DDBJ databases">
        <authorList>
            <person name="Urmite Genomes"/>
        </authorList>
    </citation>
    <scope>NUCLEOTIDE SEQUENCE [LARGE SCALE GENOMIC DNA]</scope>
    <source>
        <strain evidence="7">FF10</strain>
    </source>
</reference>
<dbReference type="Proteomes" id="UP000198604">
    <property type="component" value="Unassembled WGS sequence"/>
</dbReference>
<dbReference type="Pfam" id="PF02786">
    <property type="entry name" value="CPSase_L_D2"/>
    <property type="match status" value="1"/>
</dbReference>
<keyword evidence="7" id="KW-1185">Reference proteome</keyword>
<gene>
    <name evidence="6" type="primary">carB_1</name>
    <name evidence="6" type="ORF">BN1356_00754</name>
</gene>
<dbReference type="RefSeq" id="WP_093650086.1">
    <property type="nucleotide sequence ID" value="NZ_CTEN01000002.1"/>
</dbReference>
<evidence type="ECO:0000313" key="7">
    <source>
        <dbReference type="Proteomes" id="UP000198604"/>
    </source>
</evidence>
<dbReference type="GO" id="GO:0016874">
    <property type="term" value="F:ligase activity"/>
    <property type="evidence" value="ECO:0007669"/>
    <property type="project" value="UniProtKB-KW"/>
</dbReference>
<protein>
    <submittedName>
        <fullName evidence="6">Carbamoylphosphate synthase large subunit</fullName>
    </submittedName>
</protein>
<evidence type="ECO:0000256" key="1">
    <source>
        <dbReference type="ARBA" id="ARBA00022598"/>
    </source>
</evidence>
<dbReference type="OrthoDB" id="24041at2"/>
<evidence type="ECO:0000313" key="6">
    <source>
        <dbReference type="EMBL" id="CQR24408.1"/>
    </source>
</evidence>
<organism evidence="6 7">
    <name type="scientific">Streptococcus varani</name>
    <dbReference type="NCBI Taxonomy" id="1608583"/>
    <lineage>
        <taxon>Bacteria</taxon>
        <taxon>Bacillati</taxon>
        <taxon>Bacillota</taxon>
        <taxon>Bacilli</taxon>
        <taxon>Lactobacillales</taxon>
        <taxon>Streptococcaceae</taxon>
        <taxon>Streptococcus</taxon>
    </lineage>
</organism>
<keyword evidence="2 4" id="KW-0547">Nucleotide-binding</keyword>
<dbReference type="InterPro" id="IPR011761">
    <property type="entry name" value="ATP-grasp"/>
</dbReference>
<keyword evidence="1" id="KW-0436">Ligase</keyword>
<dbReference type="AlphaFoldDB" id="A0A0E4H457"/>
<dbReference type="PANTHER" id="PTHR43585:SF2">
    <property type="entry name" value="ATP-GRASP ENZYME FSQD"/>
    <property type="match status" value="1"/>
</dbReference>
<feature type="domain" description="ATP-grasp" evidence="5">
    <location>
        <begin position="117"/>
        <end position="307"/>
    </location>
</feature>
<keyword evidence="3 4" id="KW-0067">ATP-binding</keyword>
<dbReference type="Gene3D" id="3.30.470.20">
    <property type="entry name" value="ATP-grasp fold, B domain"/>
    <property type="match status" value="1"/>
</dbReference>
<proteinExistence type="predicted"/>
<evidence type="ECO:0000256" key="2">
    <source>
        <dbReference type="ARBA" id="ARBA00022741"/>
    </source>
</evidence>
<dbReference type="SUPFAM" id="SSF56059">
    <property type="entry name" value="Glutathione synthetase ATP-binding domain-like"/>
    <property type="match status" value="1"/>
</dbReference>
<evidence type="ECO:0000256" key="3">
    <source>
        <dbReference type="ARBA" id="ARBA00022840"/>
    </source>
</evidence>
<dbReference type="Gene3D" id="3.40.50.20">
    <property type="match status" value="1"/>
</dbReference>
<sequence>MNYLVISPFYPENFQQFTIELAKKGIKVLGIGQEPYDQLGKDLQNALTEYFKVEDLENLDEVKRAVAFLFYKHGPIDRIESHNEHWLEMDAELRKQFDIFGAKPSELKKTKFKSEMKKYFKKAGVPVVPGQVVKNEKHMAKAVKEIGFPMIAKPDNGVGAAATYKLSNQKDLDHFKENWDGETVYFFEQFVASKQVCTYDGLVDSQGNVVFETSFNYRYAPLELLTHNRDNAYYVLDKIDPKLQEYGRAIIKAFGMKERFFHIEFFRDKKDYIALEYNNRPAGGFTIDVYNFAHSIDLYSDYASVVVGEGVAERPFEPQFCLATTRRDKLTYVHTEDEIRETYGDKLKTVKRMPEAFAALQGDTLYMLTASDEKTVKEMINYICEKEAK</sequence>
<dbReference type="InterPro" id="IPR052032">
    <property type="entry name" value="ATP-dep_AA_Ligase"/>
</dbReference>
<evidence type="ECO:0000256" key="4">
    <source>
        <dbReference type="PROSITE-ProRule" id="PRU00409"/>
    </source>
</evidence>
<name>A0A0E4H457_9STRE</name>